<dbReference type="PANTHER" id="PTHR11733">
    <property type="entry name" value="ZINC METALLOPROTEASE FAMILY M13 NEPRILYSIN-RELATED"/>
    <property type="match status" value="1"/>
</dbReference>
<dbReference type="SUPFAM" id="SSF55486">
    <property type="entry name" value="Metalloproteases ('zincins'), catalytic domain"/>
    <property type="match status" value="1"/>
</dbReference>
<evidence type="ECO:0000256" key="6">
    <source>
        <dbReference type="ARBA" id="ARBA00022833"/>
    </source>
</evidence>
<dbReference type="InterPro" id="IPR042089">
    <property type="entry name" value="Peptidase_M13_dom_2"/>
</dbReference>
<dbReference type="GO" id="GO:0016485">
    <property type="term" value="P:protein processing"/>
    <property type="evidence" value="ECO:0007669"/>
    <property type="project" value="TreeGrafter"/>
</dbReference>
<dbReference type="PROSITE" id="PS51885">
    <property type="entry name" value="NEPRILYSIN"/>
    <property type="match status" value="1"/>
</dbReference>
<evidence type="ECO:0000256" key="4">
    <source>
        <dbReference type="ARBA" id="ARBA00022723"/>
    </source>
</evidence>
<dbReference type="GO" id="GO:0005886">
    <property type="term" value="C:plasma membrane"/>
    <property type="evidence" value="ECO:0007669"/>
    <property type="project" value="TreeGrafter"/>
</dbReference>
<dbReference type="GO" id="GO:0046872">
    <property type="term" value="F:metal ion binding"/>
    <property type="evidence" value="ECO:0007669"/>
    <property type="project" value="UniProtKB-KW"/>
</dbReference>
<dbReference type="Gene3D" id="3.40.390.10">
    <property type="entry name" value="Collagenase (Catalytic Domain)"/>
    <property type="match status" value="1"/>
</dbReference>
<dbReference type="Pfam" id="PF01431">
    <property type="entry name" value="Peptidase_M13"/>
    <property type="match status" value="1"/>
</dbReference>
<dbReference type="CDD" id="cd08662">
    <property type="entry name" value="M13"/>
    <property type="match status" value="1"/>
</dbReference>
<dbReference type="InterPro" id="IPR008753">
    <property type="entry name" value="Peptidase_M13_N"/>
</dbReference>
<protein>
    <submittedName>
        <fullName evidence="12">Endothelin-converting enzyme 1</fullName>
    </submittedName>
</protein>
<keyword evidence="7" id="KW-0482">Metalloprotease</keyword>
<dbReference type="GO" id="GO:0004222">
    <property type="term" value="F:metalloendopeptidase activity"/>
    <property type="evidence" value="ECO:0007669"/>
    <property type="project" value="InterPro"/>
</dbReference>
<keyword evidence="11" id="KW-1185">Reference proteome</keyword>
<evidence type="ECO:0000259" key="9">
    <source>
        <dbReference type="Pfam" id="PF01431"/>
    </source>
</evidence>
<evidence type="ECO:0000256" key="3">
    <source>
        <dbReference type="ARBA" id="ARBA00022670"/>
    </source>
</evidence>
<evidence type="ECO:0000313" key="11">
    <source>
        <dbReference type="Proteomes" id="UP000887566"/>
    </source>
</evidence>
<dbReference type="PANTHER" id="PTHR11733:SF240">
    <property type="entry name" value="GH14155P-RELATED"/>
    <property type="match status" value="1"/>
</dbReference>
<comment type="similarity">
    <text evidence="2">Belongs to the peptidase M13 family.</text>
</comment>
<organism evidence="11 12">
    <name type="scientific">Plectus sambesii</name>
    <dbReference type="NCBI Taxonomy" id="2011161"/>
    <lineage>
        <taxon>Eukaryota</taxon>
        <taxon>Metazoa</taxon>
        <taxon>Ecdysozoa</taxon>
        <taxon>Nematoda</taxon>
        <taxon>Chromadorea</taxon>
        <taxon>Plectida</taxon>
        <taxon>Plectina</taxon>
        <taxon>Plectoidea</taxon>
        <taxon>Plectidae</taxon>
        <taxon>Plectus</taxon>
    </lineage>
</organism>
<evidence type="ECO:0000313" key="12">
    <source>
        <dbReference type="WBParaSite" id="PSAMB.scaffold7821size12893.g30573.t1"/>
    </source>
</evidence>
<proteinExistence type="inferred from homology"/>
<keyword evidence="6" id="KW-0862">Zinc</keyword>
<dbReference type="AlphaFoldDB" id="A0A914XFH0"/>
<dbReference type="Pfam" id="PF05649">
    <property type="entry name" value="Peptidase_M13_N"/>
    <property type="match status" value="1"/>
</dbReference>
<sequence>MTSADYALDGSYAPKSKRNPIELVAIGILAVVVVAAVVLSIVVLVKVNDASSSTTTTPGQNQLNIPTQPVISSNSPQFAAYLDAVKQLKMAINFSADPCKDFWGYACGSYPSNQQFSFAAVDVNNYVIQANQMIKPQYQAPNTPLPLKQTIWYYNACVAAQNNFSAITQGGTVVINSLNAYQKITNLPFPMLNQNTPQTDWPNAATLGTALGYLSGVAGVDTLISFLIDTNWQAPQQNSTPYYLYIDQNTLYYPNTYYQPGTWQLFQDNFIKEAKSIMSELASLTGVALDATTLDKDVMDIVNLELILARNFSTDDTTRRQYARGYNPTNAAQVQTMYPFINWAIYFKQLSSRADATVQKIVNSPDFTFSVIETNMISRLSQSLVPNNPYGLTSRQLINYLAYRLVSSNARFLPKASTYLNQGKLYRLPKKKAGFIRRPEPVDPDEFESKDLTKSEQTCVGETMASLQYTNARFFADALYSDNGVGIRESAGGVITSILSGFQSMIDQLSWMDEASKQSAYGKITKLVKNIAFPDFVLNDASLTEYFSSLSVTQTDDYVTMINKISDFNAILQWSYLSRTGNADRTDFSGPPGTANAWYQPELNSITFPMGILQPPYYHPQYPASINYGGLGVVAGHELTHGYDDQGVQWDGVGKLASWLSNSSKDGFQRLANCVINEYSGFCPLPTTYTPNCIKGEQTQGENIADNGGIHAAWRAYKTFIALNGPDPRLPDELLSYFTHDQLFFLAFGRVWCRQQSPGWFFSELLTDAHSPPEYRVLGTVQNFPAFQEAFNCPTGSKYAPGRGKYCNVWVLDNN</sequence>
<keyword evidence="8" id="KW-1133">Transmembrane helix</keyword>
<feature type="domain" description="Peptidase M13 N-terminal" evidence="10">
    <location>
        <begin position="98"/>
        <end position="534"/>
    </location>
</feature>
<dbReference type="InterPro" id="IPR000718">
    <property type="entry name" value="Peptidase_M13"/>
</dbReference>
<dbReference type="Gene3D" id="1.10.1380.10">
    <property type="entry name" value="Neutral endopeptidase , domain2"/>
    <property type="match status" value="1"/>
</dbReference>
<dbReference type="InterPro" id="IPR018497">
    <property type="entry name" value="Peptidase_M13_C"/>
</dbReference>
<comment type="cofactor">
    <cofactor evidence="1">
        <name>Zn(2+)</name>
        <dbReference type="ChEBI" id="CHEBI:29105"/>
    </cofactor>
</comment>
<keyword evidence="3" id="KW-0645">Protease</keyword>
<keyword evidence="8" id="KW-0812">Transmembrane</keyword>
<evidence type="ECO:0000259" key="10">
    <source>
        <dbReference type="Pfam" id="PF05649"/>
    </source>
</evidence>
<evidence type="ECO:0000256" key="8">
    <source>
        <dbReference type="SAM" id="Phobius"/>
    </source>
</evidence>
<keyword evidence="4" id="KW-0479">Metal-binding</keyword>
<evidence type="ECO:0000256" key="7">
    <source>
        <dbReference type="ARBA" id="ARBA00023049"/>
    </source>
</evidence>
<dbReference type="PRINTS" id="PR00786">
    <property type="entry name" value="NEPRILYSIN"/>
</dbReference>
<evidence type="ECO:0000256" key="2">
    <source>
        <dbReference type="ARBA" id="ARBA00007357"/>
    </source>
</evidence>
<dbReference type="Proteomes" id="UP000887566">
    <property type="component" value="Unplaced"/>
</dbReference>
<dbReference type="WBParaSite" id="PSAMB.scaffold7821size12893.g30573.t1">
    <property type="protein sequence ID" value="PSAMB.scaffold7821size12893.g30573.t1"/>
    <property type="gene ID" value="PSAMB.scaffold7821size12893.g30573"/>
</dbReference>
<feature type="transmembrane region" description="Helical" evidence="8">
    <location>
        <begin position="21"/>
        <end position="45"/>
    </location>
</feature>
<feature type="domain" description="Peptidase M13 C-terminal" evidence="9">
    <location>
        <begin position="596"/>
        <end position="804"/>
    </location>
</feature>
<reference evidence="12" key="1">
    <citation type="submission" date="2022-11" db="UniProtKB">
        <authorList>
            <consortium name="WormBaseParasite"/>
        </authorList>
    </citation>
    <scope>IDENTIFICATION</scope>
</reference>
<evidence type="ECO:0000256" key="1">
    <source>
        <dbReference type="ARBA" id="ARBA00001947"/>
    </source>
</evidence>
<evidence type="ECO:0000256" key="5">
    <source>
        <dbReference type="ARBA" id="ARBA00022801"/>
    </source>
</evidence>
<keyword evidence="8" id="KW-0472">Membrane</keyword>
<keyword evidence="5" id="KW-0378">Hydrolase</keyword>
<name>A0A914XFH0_9BILA</name>
<accession>A0A914XFH0</accession>
<dbReference type="InterPro" id="IPR024079">
    <property type="entry name" value="MetalloPept_cat_dom_sf"/>
</dbReference>